<sequence>MTLTKKNKVTANDVVQGQSETSETEVAKKNNKNELFQYMRKRNIYVLCEPFRKLSELDAEDRFEKIVHDTTFEIDIPKDIKEYLHDLLSGDIESALSKVKEPLSKDA</sequence>
<name>A0ACA9LH69_9GLOM</name>
<accession>A0ACA9LH69</accession>
<reference evidence="1" key="1">
    <citation type="submission" date="2021-06" db="EMBL/GenBank/DDBJ databases">
        <authorList>
            <person name="Kallberg Y."/>
            <person name="Tangrot J."/>
            <person name="Rosling A."/>
        </authorList>
    </citation>
    <scope>NUCLEOTIDE SEQUENCE</scope>
    <source>
        <strain evidence="1">CL356</strain>
    </source>
</reference>
<proteinExistence type="predicted"/>
<protein>
    <submittedName>
        <fullName evidence="1">4706_t:CDS:1</fullName>
    </submittedName>
</protein>
<dbReference type="Proteomes" id="UP000789525">
    <property type="component" value="Unassembled WGS sequence"/>
</dbReference>
<gene>
    <name evidence="1" type="ORF">ACOLOM_LOCUS4040</name>
</gene>
<dbReference type="EMBL" id="CAJVPT010006374">
    <property type="protein sequence ID" value="CAG8530194.1"/>
    <property type="molecule type" value="Genomic_DNA"/>
</dbReference>
<evidence type="ECO:0000313" key="2">
    <source>
        <dbReference type="Proteomes" id="UP000789525"/>
    </source>
</evidence>
<keyword evidence="2" id="KW-1185">Reference proteome</keyword>
<comment type="caution">
    <text evidence="1">The sequence shown here is derived from an EMBL/GenBank/DDBJ whole genome shotgun (WGS) entry which is preliminary data.</text>
</comment>
<organism evidence="1 2">
    <name type="scientific">Acaulospora colombiana</name>
    <dbReference type="NCBI Taxonomy" id="27376"/>
    <lineage>
        <taxon>Eukaryota</taxon>
        <taxon>Fungi</taxon>
        <taxon>Fungi incertae sedis</taxon>
        <taxon>Mucoromycota</taxon>
        <taxon>Glomeromycotina</taxon>
        <taxon>Glomeromycetes</taxon>
        <taxon>Diversisporales</taxon>
        <taxon>Acaulosporaceae</taxon>
        <taxon>Acaulospora</taxon>
    </lineage>
</organism>
<evidence type="ECO:0000313" key="1">
    <source>
        <dbReference type="EMBL" id="CAG8530194.1"/>
    </source>
</evidence>